<reference evidence="1" key="1">
    <citation type="journal article" date="2019" name="bioRxiv">
        <title>The Genome of the Zebra Mussel, Dreissena polymorpha: A Resource for Invasive Species Research.</title>
        <authorList>
            <person name="McCartney M.A."/>
            <person name="Auch B."/>
            <person name="Kono T."/>
            <person name="Mallez S."/>
            <person name="Zhang Y."/>
            <person name="Obille A."/>
            <person name="Becker A."/>
            <person name="Abrahante J.E."/>
            <person name="Garbe J."/>
            <person name="Badalamenti J.P."/>
            <person name="Herman A."/>
            <person name="Mangelson H."/>
            <person name="Liachko I."/>
            <person name="Sullivan S."/>
            <person name="Sone E.D."/>
            <person name="Koren S."/>
            <person name="Silverstein K.A.T."/>
            <person name="Beckman K.B."/>
            <person name="Gohl D.M."/>
        </authorList>
    </citation>
    <scope>NUCLEOTIDE SEQUENCE</scope>
    <source>
        <strain evidence="1">Duluth1</strain>
        <tissue evidence="1">Whole animal</tissue>
    </source>
</reference>
<gene>
    <name evidence="1" type="ORF">DPMN_111709</name>
</gene>
<evidence type="ECO:0000313" key="1">
    <source>
        <dbReference type="EMBL" id="KAH3838301.1"/>
    </source>
</evidence>
<proteinExistence type="predicted"/>
<sequence>MGARQRLNQATKKASGKKKETFLLMGRLSLMTESTSRMPGCVWECVTWNVKGLTADTYSSPKFVI</sequence>
<reference evidence="1" key="2">
    <citation type="submission" date="2020-11" db="EMBL/GenBank/DDBJ databases">
        <authorList>
            <person name="McCartney M.A."/>
            <person name="Auch B."/>
            <person name="Kono T."/>
            <person name="Mallez S."/>
            <person name="Becker A."/>
            <person name="Gohl D.M."/>
            <person name="Silverstein K.A.T."/>
            <person name="Koren S."/>
            <person name="Bechman K.B."/>
            <person name="Herman A."/>
            <person name="Abrahante J.E."/>
            <person name="Garbe J."/>
        </authorList>
    </citation>
    <scope>NUCLEOTIDE SEQUENCE</scope>
    <source>
        <strain evidence="1">Duluth1</strain>
        <tissue evidence="1">Whole animal</tissue>
    </source>
</reference>
<name>A0A9D4KFP9_DREPO</name>
<dbReference type="Proteomes" id="UP000828390">
    <property type="component" value="Unassembled WGS sequence"/>
</dbReference>
<dbReference type="EMBL" id="JAIWYP010000004">
    <property type="protein sequence ID" value="KAH3838301.1"/>
    <property type="molecule type" value="Genomic_DNA"/>
</dbReference>
<comment type="caution">
    <text evidence="1">The sequence shown here is derived from an EMBL/GenBank/DDBJ whole genome shotgun (WGS) entry which is preliminary data.</text>
</comment>
<organism evidence="1 2">
    <name type="scientific">Dreissena polymorpha</name>
    <name type="common">Zebra mussel</name>
    <name type="synonym">Mytilus polymorpha</name>
    <dbReference type="NCBI Taxonomy" id="45954"/>
    <lineage>
        <taxon>Eukaryota</taxon>
        <taxon>Metazoa</taxon>
        <taxon>Spiralia</taxon>
        <taxon>Lophotrochozoa</taxon>
        <taxon>Mollusca</taxon>
        <taxon>Bivalvia</taxon>
        <taxon>Autobranchia</taxon>
        <taxon>Heteroconchia</taxon>
        <taxon>Euheterodonta</taxon>
        <taxon>Imparidentia</taxon>
        <taxon>Neoheterodontei</taxon>
        <taxon>Myida</taxon>
        <taxon>Dreissenoidea</taxon>
        <taxon>Dreissenidae</taxon>
        <taxon>Dreissena</taxon>
    </lineage>
</organism>
<dbReference type="AlphaFoldDB" id="A0A9D4KFP9"/>
<accession>A0A9D4KFP9</accession>
<keyword evidence="2" id="KW-1185">Reference proteome</keyword>
<evidence type="ECO:0000313" key="2">
    <source>
        <dbReference type="Proteomes" id="UP000828390"/>
    </source>
</evidence>
<protein>
    <submittedName>
        <fullName evidence="1">Uncharacterized protein</fullName>
    </submittedName>
</protein>